<dbReference type="SUPFAM" id="SSF160964">
    <property type="entry name" value="MalF N-terminal region-like"/>
    <property type="match status" value="1"/>
</dbReference>
<comment type="similarity">
    <text evidence="2">Belongs to the binding-protein-dependent transport system permease family. MalFG subfamily.</text>
</comment>
<evidence type="ECO:0000256" key="7">
    <source>
        <dbReference type="ARBA" id="ARBA00022989"/>
    </source>
</evidence>
<organism evidence="11 12">
    <name type="scientific">Mycoplasma testudineum</name>
    <dbReference type="NCBI Taxonomy" id="244584"/>
    <lineage>
        <taxon>Bacteria</taxon>
        <taxon>Bacillati</taxon>
        <taxon>Mycoplasmatota</taxon>
        <taxon>Mollicutes</taxon>
        <taxon>Mycoplasmataceae</taxon>
        <taxon>Mycoplasma</taxon>
    </lineage>
</organism>
<feature type="transmembrane region" description="Helical" evidence="9">
    <location>
        <begin position="789"/>
        <end position="810"/>
    </location>
</feature>
<evidence type="ECO:0000313" key="11">
    <source>
        <dbReference type="EMBL" id="TDO22125.1"/>
    </source>
</evidence>
<feature type="transmembrane region" description="Helical" evidence="9">
    <location>
        <begin position="469"/>
        <end position="491"/>
    </location>
</feature>
<dbReference type="Pfam" id="PF00528">
    <property type="entry name" value="BPD_transp_1"/>
    <property type="match status" value="1"/>
</dbReference>
<feature type="transmembrane region" description="Helical" evidence="9">
    <location>
        <begin position="679"/>
        <end position="704"/>
    </location>
</feature>
<feature type="transmembrane region" description="Helical" evidence="9">
    <location>
        <begin position="643"/>
        <end position="667"/>
    </location>
</feature>
<evidence type="ECO:0000256" key="8">
    <source>
        <dbReference type="ARBA" id="ARBA00023136"/>
    </source>
</evidence>
<comment type="caution">
    <text evidence="11">The sequence shown here is derived from an EMBL/GenBank/DDBJ whole genome shotgun (WGS) entry which is preliminary data.</text>
</comment>
<dbReference type="PROSITE" id="PS50928">
    <property type="entry name" value="ABC_TM1"/>
    <property type="match status" value="1"/>
</dbReference>
<dbReference type="RefSeq" id="WP_094255018.1">
    <property type="nucleotide sequence ID" value="NZ_NNCE01000011.1"/>
</dbReference>
<dbReference type="PANTHER" id="PTHR47314">
    <property type="entry name" value="MALTOSE/MALTODEXTRIN TRANSPORT SYSTEM PERMEASE PROTEIN MALF"/>
    <property type="match status" value="1"/>
</dbReference>
<reference evidence="11 12" key="1">
    <citation type="submission" date="2019-03" db="EMBL/GenBank/DDBJ databases">
        <title>Genomic Encyclopedia of Archaeal and Bacterial Type Strains, Phase II (KMG-II): from individual species to whole genera.</title>
        <authorList>
            <person name="Goeker M."/>
        </authorList>
    </citation>
    <scope>NUCLEOTIDE SEQUENCE [LARGE SCALE GENOMIC DNA]</scope>
    <source>
        <strain evidence="11 12">ATCC 700618</strain>
    </source>
</reference>
<keyword evidence="12" id="KW-1185">Reference proteome</keyword>
<feature type="transmembrane region" description="Helical" evidence="9">
    <location>
        <begin position="443"/>
        <end position="462"/>
    </location>
</feature>
<sequence>MINVKLNYNNDPEVLKKIGQTNKKAILRQLRTKYKLLKISFQRKLLEQKFTIFKNSKSLKLELDDLSKKYRKEKNLLLLESQKILESQKSDHLTLNGKNLKLELFNAKLNLAYYKSIKNLKLVNETQNAISLLNLKLKELSNSYKNSNSIKLINQETDKKIHELKNSYFESGRKRDTLKSKYKNQYLKDKDNYKTLKTESKLFRKNLAKEYKSNKQISIKNSKSAFKYLRSENIDLNSYGEAVNKYKESNLYYSEHHKYLYKVEEKFTPSFENKKYISLIIKEQLKLKKIVSINNYEAVSEYIYIVNKIEAYEKIIKTIEYHSNQINDLKSQIEKLAKSDEYKKSLSIKLRNINDHFSKLINDLKNRAHTLTKEAYKNKLSELKFKRKIEIKDAKLSDPYLSKKSELRFRQIKCKEEVSKILTVMYSTVDDERKKIPTKAFKYQRFISAILSFIFPGVGQILNKEYFKAVFFIVGAIFIYALALPLLFGVYHSQDGEGIFGLFNLSPIRFEDEFFGVVYADARYRLIEAIISLIVFSFALVIWISAIHDGYRTGFYREFGYRPKNVRDMKKFLSGTGLPLLISLPALVAISFIVVLPLVTTFLIGFTNYSSQNQPPGNQLSWIGFENFIEVFNGNYSRSFGYVSLWTVIWTFSVTVITIIIGTLIALVVDNPRIQGKKIWSMIFILPWAVPAFATILFFSAAFLGDGAGGSTLYKQFFSSSLDITSNTNIMRLVLVAIQVWLGSSYVFMLVSGIKKGIPDDLYEASAIDGSNATKTFMKITAPLIMQQVAPLLVGQFIFNFNNFGIIYLFSSGGPNGPAGLPGNPGSTDIMISLIFKLTTNSSNQIGLASAFTMVMSVFIVSASLILFLRSKAFRKEGV</sequence>
<dbReference type="GO" id="GO:0015423">
    <property type="term" value="F:ABC-type maltose transporter activity"/>
    <property type="evidence" value="ECO:0007669"/>
    <property type="project" value="TreeGrafter"/>
</dbReference>
<evidence type="ECO:0000256" key="2">
    <source>
        <dbReference type="ARBA" id="ARBA00009047"/>
    </source>
</evidence>
<feature type="domain" description="ABC transmembrane type-1" evidence="10">
    <location>
        <begin position="644"/>
        <end position="867"/>
    </location>
</feature>
<proteinExistence type="inferred from homology"/>
<keyword evidence="7 9" id="KW-1133">Transmembrane helix</keyword>
<keyword evidence="3 9" id="KW-0813">Transport</keyword>
<protein>
    <submittedName>
        <fullName evidence="11">Carbohydrate ABC transporter membrane protein 1 (CUT1 family)</fullName>
    </submittedName>
</protein>
<dbReference type="EMBL" id="SNWN01000002">
    <property type="protein sequence ID" value="TDO22125.1"/>
    <property type="molecule type" value="Genomic_DNA"/>
</dbReference>
<comment type="subcellular location">
    <subcellularLocation>
        <location evidence="1 9">Cell membrane</location>
        <topology evidence="1 9">Multi-pass membrane protein</topology>
    </subcellularLocation>
</comment>
<feature type="transmembrane region" description="Helical" evidence="9">
    <location>
        <begin position="572"/>
        <end position="605"/>
    </location>
</feature>
<dbReference type="AlphaFoldDB" id="A0A4R6IJL4"/>
<evidence type="ECO:0000256" key="5">
    <source>
        <dbReference type="ARBA" id="ARBA00022597"/>
    </source>
</evidence>
<name>A0A4R6IJL4_9MOLU</name>
<dbReference type="Proteomes" id="UP000295518">
    <property type="component" value="Unassembled WGS sequence"/>
</dbReference>
<dbReference type="OrthoDB" id="9778687at2"/>
<accession>A0A4R6IJL4</accession>
<dbReference type="InterPro" id="IPR000515">
    <property type="entry name" value="MetI-like"/>
</dbReference>
<evidence type="ECO:0000256" key="6">
    <source>
        <dbReference type="ARBA" id="ARBA00022692"/>
    </source>
</evidence>
<feature type="transmembrane region" description="Helical" evidence="9">
    <location>
        <begin position="846"/>
        <end position="869"/>
    </location>
</feature>
<keyword evidence="6 9" id="KW-0812">Transmembrane</keyword>
<evidence type="ECO:0000313" key="12">
    <source>
        <dbReference type="Proteomes" id="UP000295518"/>
    </source>
</evidence>
<keyword evidence="4" id="KW-1003">Cell membrane</keyword>
<evidence type="ECO:0000259" key="10">
    <source>
        <dbReference type="PROSITE" id="PS50928"/>
    </source>
</evidence>
<keyword evidence="8 9" id="KW-0472">Membrane</keyword>
<dbReference type="SUPFAM" id="SSF161098">
    <property type="entry name" value="MetI-like"/>
    <property type="match status" value="1"/>
</dbReference>
<dbReference type="GO" id="GO:1990060">
    <property type="term" value="C:maltose transport complex"/>
    <property type="evidence" value="ECO:0007669"/>
    <property type="project" value="TreeGrafter"/>
</dbReference>
<evidence type="ECO:0000256" key="9">
    <source>
        <dbReference type="RuleBase" id="RU363032"/>
    </source>
</evidence>
<evidence type="ECO:0000256" key="3">
    <source>
        <dbReference type="ARBA" id="ARBA00022448"/>
    </source>
</evidence>
<dbReference type="CDD" id="cd06261">
    <property type="entry name" value="TM_PBP2"/>
    <property type="match status" value="1"/>
</dbReference>
<evidence type="ECO:0000256" key="4">
    <source>
        <dbReference type="ARBA" id="ARBA00022475"/>
    </source>
</evidence>
<keyword evidence="5" id="KW-0762">Sugar transport</keyword>
<dbReference type="InterPro" id="IPR035906">
    <property type="entry name" value="MetI-like_sf"/>
</dbReference>
<gene>
    <name evidence="11" type="ORF">EI74_0031</name>
</gene>
<evidence type="ECO:0000256" key="1">
    <source>
        <dbReference type="ARBA" id="ARBA00004651"/>
    </source>
</evidence>
<dbReference type="PANTHER" id="PTHR47314:SF1">
    <property type="entry name" value="MALTOSE_MALTODEXTRIN TRANSPORT SYSTEM PERMEASE PROTEIN MALF"/>
    <property type="match status" value="1"/>
</dbReference>
<feature type="transmembrane region" description="Helical" evidence="9">
    <location>
        <begin position="730"/>
        <end position="751"/>
    </location>
</feature>
<dbReference type="Gene3D" id="1.10.3720.10">
    <property type="entry name" value="MetI-like"/>
    <property type="match status" value="1"/>
</dbReference>
<feature type="transmembrane region" description="Helical" evidence="9">
    <location>
        <begin position="529"/>
        <end position="551"/>
    </location>
</feature>
<dbReference type="GO" id="GO:0042956">
    <property type="term" value="P:maltodextrin transmembrane transport"/>
    <property type="evidence" value="ECO:0007669"/>
    <property type="project" value="TreeGrafter"/>
</dbReference>